<accession>A0ACD5UJA4</accession>
<organism evidence="1 2">
    <name type="scientific">Avena sativa</name>
    <name type="common">Oat</name>
    <dbReference type="NCBI Taxonomy" id="4498"/>
    <lineage>
        <taxon>Eukaryota</taxon>
        <taxon>Viridiplantae</taxon>
        <taxon>Streptophyta</taxon>
        <taxon>Embryophyta</taxon>
        <taxon>Tracheophyta</taxon>
        <taxon>Spermatophyta</taxon>
        <taxon>Magnoliopsida</taxon>
        <taxon>Liliopsida</taxon>
        <taxon>Poales</taxon>
        <taxon>Poaceae</taxon>
        <taxon>BOP clade</taxon>
        <taxon>Pooideae</taxon>
        <taxon>Poodae</taxon>
        <taxon>Poeae</taxon>
        <taxon>Poeae Chloroplast Group 1 (Aveneae type)</taxon>
        <taxon>Aveninae</taxon>
        <taxon>Avena</taxon>
    </lineage>
</organism>
<reference evidence="1" key="1">
    <citation type="submission" date="2021-05" db="EMBL/GenBank/DDBJ databases">
        <authorList>
            <person name="Scholz U."/>
            <person name="Mascher M."/>
            <person name="Fiebig A."/>
        </authorList>
    </citation>
    <scope>NUCLEOTIDE SEQUENCE [LARGE SCALE GENOMIC DNA]</scope>
</reference>
<name>A0ACD5UJA4_AVESA</name>
<proteinExistence type="predicted"/>
<evidence type="ECO:0000313" key="2">
    <source>
        <dbReference type="Proteomes" id="UP001732700"/>
    </source>
</evidence>
<keyword evidence="2" id="KW-1185">Reference proteome</keyword>
<evidence type="ECO:0000313" key="1">
    <source>
        <dbReference type="EnsemblPlants" id="AVESA.00010b.r2.2AG0261850.1.CDS"/>
    </source>
</evidence>
<protein>
    <submittedName>
        <fullName evidence="1">Uncharacterized protein</fullName>
    </submittedName>
</protein>
<reference evidence="1" key="2">
    <citation type="submission" date="2025-09" db="UniProtKB">
        <authorList>
            <consortium name="EnsemblPlants"/>
        </authorList>
    </citation>
    <scope>IDENTIFICATION</scope>
</reference>
<sequence length="1154" mass="129961">MTISAAIGIINSLNECFTFAQSMSYLRSLWPAARPKDIPEEVLHLQNDLRVLDDTRLAMRNLIHRAEWKFHKDFVPDLLRSLKNTFDDADDILDEFEWHKLKEEAAESNETECAIVDFFNTTIQGKFNNVKGIQERMNNISSQLEKMGLYQVKPGFDKTVRPVTSKRKTQEKIYGRDKELREVMKLLGVSNRRTAPKRKRSGSEATASTSTSTINQLTNESSAPAVPVLALVGMGGVGKTTLAQNVCAQLKPGDFDLVIWICADEFNVTRLIKDAIQSASGKPTALDHLPSLQGALSERVRNKRILVVVDDVWDEALEEWTKFYEPLKTSAQGSMMLVTTRSLDVARRVGTIEHKNDPKQAEDKFYQLEGLKEAAFWDFFKLCTFASASSTNHPELETIGRQGILPKLKGSPLAAKTLGRILGDNLSTSHWNNILESQLWTLPQEVTEILPALQLSYMYLPFHLQRCFSFCAMYPKDHKFEKEHLAQIWAAEGYVEPQGDTPLEHIGSQYFEDLLNRSFFQRVRGSYFIHDLLHDMAQRVSGYDCFIIKNMSDFEKVPQNVRHLYIVPTKYLSTPNLLSLSKHTKLRTLICEKSLVSDAAEIMDHWCSKLLCLRVLIWASSNELPASIGNLKHLRHLEFSKDCSFQNIPPTFCRLYNLRGLYAEKCSAESFPSDFSKLIRLQRIIISGFQYNARDLHNIPATRWHKFKLMKNLNQFVGDMQIRNLDSASHDGLIELGLKDKKSLKGLSLEWTSGSRPHNGATEVLRVLQPPTSLKSLLIQNYPDESLPKWIQPENSAAVLVGMTDLRIVSCPNLLSLLPLLSPAYVPHIKKLNIFGCNHLVYVPADRLGDLCSLEELMVEKCPNIYFNTLVVPSLKKLKLVCSGTLPIEINCCSVIEFYLSCDSLTSIQLEKWTLPALERLYIISCASLTSVGRSEGIGAFSSLATLSIYDCQKLTTLDGLLAEHLPAIVEINVWKCGELVSLFGERFASFPSLNCLDVRDCPGLNWPREFVLPSSLEKLCLIRCGDISAWFPSNLQSLTSLVELKMVGCPCITSIPLGACSINLTSLERLVIVGCPDLVSIGRTKKAVAKIKQLLIDGCPKMVDLNQPMLRGYLYRSFDPQYKSDSPPGVENKILLLQALLSKTRESIRIKAL</sequence>
<dbReference type="EnsemblPlants" id="AVESA.00010b.r2.2AG0261850.1">
    <property type="protein sequence ID" value="AVESA.00010b.r2.2AG0261850.1.CDS"/>
    <property type="gene ID" value="AVESA.00010b.r2.2AG0261850"/>
</dbReference>
<dbReference type="Proteomes" id="UP001732700">
    <property type="component" value="Chromosome 2A"/>
</dbReference>